<name>A0AA37BYB4_9ACTN</name>
<sequence length="108" mass="11565">MLQYARPDCGKIGGYISHRARSLTGPTKEWFWDGSVWSDPGGIGADQGGSPRIRSLATVVSVTTAVQVVVHSLCTVSPAGAGLTEWRSRAYRDQVELSMAAAACLRWA</sequence>
<proteinExistence type="predicted"/>
<dbReference type="AlphaFoldDB" id="A0AA37BYB4"/>
<dbReference type="EMBL" id="BNDZ01000005">
    <property type="protein sequence ID" value="GHI47138.1"/>
    <property type="molecule type" value="Genomic_DNA"/>
</dbReference>
<accession>A0AA37BYB4</accession>
<comment type="caution">
    <text evidence="1">The sequence shown here is derived from an EMBL/GenBank/DDBJ whole genome shotgun (WGS) entry which is preliminary data.</text>
</comment>
<evidence type="ECO:0000313" key="1">
    <source>
        <dbReference type="EMBL" id="GHI47138.1"/>
    </source>
</evidence>
<gene>
    <name evidence="1" type="ORF">ScoT_33120</name>
</gene>
<protein>
    <submittedName>
        <fullName evidence="1">Uncharacterized protein</fullName>
    </submittedName>
</protein>
<reference evidence="1" key="1">
    <citation type="submission" date="2022-09" db="EMBL/GenBank/DDBJ databases">
        <title>Whole genome shotgun sequence of Streptomyces albidoflavus NBRC 12854.</title>
        <authorList>
            <person name="Komaki H."/>
            <person name="Tamura T."/>
        </authorList>
    </citation>
    <scope>NUCLEOTIDE SEQUENCE</scope>
    <source>
        <strain evidence="1">NBRC 12854</strain>
    </source>
</reference>
<dbReference type="Proteomes" id="UP001051844">
    <property type="component" value="Unassembled WGS sequence"/>
</dbReference>
<organism evidence="1 2">
    <name type="scientific">Streptomyces albidoflavus</name>
    <dbReference type="NCBI Taxonomy" id="1886"/>
    <lineage>
        <taxon>Bacteria</taxon>
        <taxon>Bacillati</taxon>
        <taxon>Actinomycetota</taxon>
        <taxon>Actinomycetes</taxon>
        <taxon>Kitasatosporales</taxon>
        <taxon>Streptomycetaceae</taxon>
        <taxon>Streptomyces</taxon>
        <taxon>Streptomyces albidoflavus group</taxon>
    </lineage>
</organism>
<evidence type="ECO:0000313" key="2">
    <source>
        <dbReference type="Proteomes" id="UP001051844"/>
    </source>
</evidence>